<dbReference type="Pfam" id="PF15863">
    <property type="entry name" value="EELM2"/>
    <property type="match status" value="1"/>
</dbReference>
<evidence type="ECO:0000256" key="5">
    <source>
        <dbReference type="PROSITE-ProRule" id="PRU00146"/>
    </source>
</evidence>
<dbReference type="InterPro" id="IPR011011">
    <property type="entry name" value="Znf_FYVE_PHD"/>
</dbReference>
<dbReference type="SUPFAM" id="SSF57903">
    <property type="entry name" value="FYVE/PHD zinc finger"/>
    <property type="match status" value="1"/>
</dbReference>
<keyword evidence="3" id="KW-0862">Zinc</keyword>
<dbReference type="PROSITE" id="PS50016">
    <property type="entry name" value="ZF_PHD_2"/>
    <property type="match status" value="1"/>
</dbReference>
<dbReference type="VEuPathDB" id="PiroplasmaDB:BBOV_III011230"/>
<dbReference type="AlphaFoldDB" id="S6B5U4"/>
<evidence type="ECO:0000313" key="9">
    <source>
        <dbReference type="EMBL" id="BAN64386.1"/>
    </source>
</evidence>
<gene>
    <name evidence="9" type="primary">BBOV_III011230</name>
</gene>
<evidence type="ECO:0000256" key="4">
    <source>
        <dbReference type="ARBA" id="ARBA00023242"/>
    </source>
</evidence>
<accession>S6B5U4</accession>
<keyword evidence="4" id="KW-0539">Nucleus</keyword>
<dbReference type="EMBL" id="AK440592">
    <property type="protein sequence ID" value="BAN64386.1"/>
    <property type="molecule type" value="mRNA"/>
</dbReference>
<dbReference type="InterPro" id="IPR013083">
    <property type="entry name" value="Znf_RING/FYVE/PHD"/>
</dbReference>
<feature type="region of interest" description="Disordered" evidence="6">
    <location>
        <begin position="150"/>
        <end position="218"/>
    </location>
</feature>
<evidence type="ECO:0000259" key="8">
    <source>
        <dbReference type="PROSITE" id="PS51156"/>
    </source>
</evidence>
<name>S6B5U4_BABBO</name>
<dbReference type="InterPro" id="IPR019787">
    <property type="entry name" value="Znf_PHD-finger"/>
</dbReference>
<feature type="domain" description="PHD-type" evidence="7">
    <location>
        <begin position="89"/>
        <end position="137"/>
    </location>
</feature>
<evidence type="ECO:0000256" key="3">
    <source>
        <dbReference type="ARBA" id="ARBA00022833"/>
    </source>
</evidence>
<evidence type="ECO:0000256" key="1">
    <source>
        <dbReference type="ARBA" id="ARBA00022723"/>
    </source>
</evidence>
<feature type="region of interest" description="Disordered" evidence="6">
    <location>
        <begin position="349"/>
        <end position="368"/>
    </location>
</feature>
<feature type="compositionally biased region" description="Basic and acidic residues" evidence="6">
    <location>
        <begin position="179"/>
        <end position="188"/>
    </location>
</feature>
<dbReference type="InterPro" id="IPR019786">
    <property type="entry name" value="Zinc_finger_PHD-type_CS"/>
</dbReference>
<dbReference type="PROSITE" id="PS51156">
    <property type="entry name" value="ELM2"/>
    <property type="match status" value="1"/>
</dbReference>
<dbReference type="InterPro" id="IPR031724">
    <property type="entry name" value="EELM2"/>
</dbReference>
<keyword evidence="1" id="KW-0479">Metal-binding</keyword>
<evidence type="ECO:0000256" key="6">
    <source>
        <dbReference type="SAM" id="MobiDB-lite"/>
    </source>
</evidence>
<keyword evidence="2 5" id="KW-0863">Zinc-finger</keyword>
<evidence type="ECO:0008006" key="10">
    <source>
        <dbReference type="Google" id="ProtNLM"/>
    </source>
</evidence>
<feature type="compositionally biased region" description="Basic and acidic residues" evidence="6">
    <location>
        <begin position="349"/>
        <end position="358"/>
    </location>
</feature>
<feature type="domain" description="ELM2" evidence="8">
    <location>
        <begin position="222"/>
        <end position="333"/>
    </location>
</feature>
<evidence type="ECO:0000259" key="7">
    <source>
        <dbReference type="PROSITE" id="PS50016"/>
    </source>
</evidence>
<evidence type="ECO:0000256" key="2">
    <source>
        <dbReference type="ARBA" id="ARBA00022771"/>
    </source>
</evidence>
<dbReference type="PROSITE" id="PS01359">
    <property type="entry name" value="ZF_PHD_1"/>
    <property type="match status" value="1"/>
</dbReference>
<organism evidence="9">
    <name type="scientific">Babesia bovis</name>
    <dbReference type="NCBI Taxonomy" id="5865"/>
    <lineage>
        <taxon>Eukaryota</taxon>
        <taxon>Sar</taxon>
        <taxon>Alveolata</taxon>
        <taxon>Apicomplexa</taxon>
        <taxon>Aconoidasida</taxon>
        <taxon>Piroplasmida</taxon>
        <taxon>Babesiidae</taxon>
        <taxon>Babesia</taxon>
    </lineage>
</organism>
<sequence length="383" mass="42341">MTRVVYGVGDVVSNHASHDPSGMFGEDHDAVLEDGALTASSVESDRSSSLAGSALVVHDEGGVIDSGEEPAVAYEEKEGALVDDIVGSSKGCAECGVQLGPFLSCGSCDLLYHSKCLMQCFLPANEGVWKCPQCKWRMINAGEMPLDTTLHQSDLSDESPAGYDQGASPVPNDDVSDEASVHGKEPRVKSGRSGASPSRDSGSEILERKRKKPVSEGSNFQTKINVGYNHQVPFTPAFFLDDSLGPQPETHEWARLMYSPYHLEKIRARRTHEGCHDAVVKNEFELAEFIQLCAQNWKNNPGWHPFSPEFAYKILHFADYDPKKALKVMNDPNFNFSCVCDPPTRRYDNKWKPKDRRGQVPTSPYPPPVTLRGYLLRRHDASR</sequence>
<dbReference type="Gene3D" id="3.30.40.10">
    <property type="entry name" value="Zinc/RING finger domain, C3HC4 (zinc finger)"/>
    <property type="match status" value="1"/>
</dbReference>
<reference evidence="9" key="1">
    <citation type="journal article" date="2014" name="BMC Genomics">
        <title>The Babesia bovis gene and promoter model: an update from full-length EST analysis.</title>
        <authorList>
            <person name="Yamagishi J."/>
            <person name="Wakaguri H."/>
            <person name="Yokoyama N."/>
            <person name="Yamashita R."/>
            <person name="Suzuki Y."/>
            <person name="Xuan X."/>
            <person name="Igarashi I."/>
        </authorList>
    </citation>
    <scope>NUCLEOTIDE SEQUENCE</scope>
    <source>
        <strain evidence="9">Texas</strain>
    </source>
</reference>
<protein>
    <recommendedName>
        <fullName evidence="10">ELM2 domain-containing protein</fullName>
    </recommendedName>
</protein>
<dbReference type="InterPro" id="IPR000949">
    <property type="entry name" value="ELM2_dom"/>
</dbReference>
<proteinExistence type="evidence at transcript level"/>
<dbReference type="GO" id="GO:0008270">
    <property type="term" value="F:zinc ion binding"/>
    <property type="evidence" value="ECO:0007669"/>
    <property type="project" value="UniProtKB-KW"/>
</dbReference>